<keyword evidence="2" id="KW-0808">Transferase</keyword>
<dbReference type="InterPro" id="IPR037171">
    <property type="entry name" value="NagB/RpiA_transferase-like"/>
</dbReference>
<dbReference type="Gene3D" id="3.40.1080.10">
    <property type="entry name" value="Glutaconate Coenzyme A-transferase"/>
    <property type="match status" value="1"/>
</dbReference>
<evidence type="ECO:0000313" key="3">
    <source>
        <dbReference type="EMBL" id="REI42942.1"/>
    </source>
</evidence>
<dbReference type="NCBIfam" id="TIGR02429">
    <property type="entry name" value="pcaI_scoA_fam"/>
    <property type="match status" value="1"/>
</dbReference>
<proteinExistence type="inferred from homology"/>
<evidence type="ECO:0000313" key="4">
    <source>
        <dbReference type="Proteomes" id="UP000263486"/>
    </source>
</evidence>
<sequence length="220" mass="23214">MSKKIIDVADAVSKIEDGMTIMVGGFLGTGTPHTIVDAIIKKGVKNLTIISNDTGIKDSGVGRFIYNNMVKKVITSHIGTNPETGRQMNEKEIEVELVPQGTLAERIRSGGAGLGGVLTPTGLGTIVAEGKQIIEVDGKQFLLEKPLRADVAILLGHTVDTKGNIIYANTARNFNPIMATAADTVIVEAENIVEVGSINPNEVVTPRIFVDHIVGSGCNG</sequence>
<dbReference type="InterPro" id="IPR004165">
    <property type="entry name" value="CoA_trans_fam_I"/>
</dbReference>
<evidence type="ECO:0000256" key="1">
    <source>
        <dbReference type="ARBA" id="ARBA00005612"/>
    </source>
</evidence>
<organism evidence="3 4">
    <name type="scientific">Psychrilyobacter piezotolerans</name>
    <dbReference type="NCBI Taxonomy" id="2293438"/>
    <lineage>
        <taxon>Bacteria</taxon>
        <taxon>Fusobacteriati</taxon>
        <taxon>Fusobacteriota</taxon>
        <taxon>Fusobacteriia</taxon>
        <taxon>Fusobacteriales</taxon>
        <taxon>Fusobacteriaceae</taxon>
        <taxon>Psychrilyobacter</taxon>
    </lineage>
</organism>
<protein>
    <submittedName>
        <fullName evidence="3">Acetate CoA-transferase subunit alpha</fullName>
    </submittedName>
</protein>
<dbReference type="EMBL" id="QUAJ01000002">
    <property type="protein sequence ID" value="REI42942.1"/>
    <property type="molecule type" value="Genomic_DNA"/>
</dbReference>
<dbReference type="InterPro" id="IPR012792">
    <property type="entry name" value="3-oxoacid_CoA-transf_A"/>
</dbReference>
<dbReference type="RefSeq" id="WP_114641173.1">
    <property type="nucleotide sequence ID" value="NZ_JAACIO010000002.1"/>
</dbReference>
<reference evidence="3 4" key="1">
    <citation type="submission" date="2018-08" db="EMBL/GenBank/DDBJ databases">
        <title>Draft genome sequence of Psychrilyobacter sp. strain SD5 isolated from Black Sea water.</title>
        <authorList>
            <person name="Yadav S."/>
            <person name="Villanueva L."/>
            <person name="Damste J.S.S."/>
        </authorList>
    </citation>
    <scope>NUCLEOTIDE SEQUENCE [LARGE SCALE GENOMIC DNA]</scope>
    <source>
        <strain evidence="3 4">SD5</strain>
    </source>
</reference>
<dbReference type="PANTHER" id="PTHR13707">
    <property type="entry name" value="KETOACID-COENZYME A TRANSFERASE"/>
    <property type="match status" value="1"/>
</dbReference>
<comment type="similarity">
    <text evidence="1">Belongs to the 3-oxoacid CoA-transferase subunit A family.</text>
</comment>
<dbReference type="PROSITE" id="PS01273">
    <property type="entry name" value="COA_TRANSF_1"/>
    <property type="match status" value="1"/>
</dbReference>
<dbReference type="Proteomes" id="UP000263486">
    <property type="component" value="Unassembled WGS sequence"/>
</dbReference>
<dbReference type="Pfam" id="PF01144">
    <property type="entry name" value="CoA_trans"/>
    <property type="match status" value="1"/>
</dbReference>
<dbReference type="InterPro" id="IPR004163">
    <property type="entry name" value="CoA_transf_BS"/>
</dbReference>
<dbReference type="SMART" id="SM00882">
    <property type="entry name" value="CoA_trans"/>
    <property type="match status" value="1"/>
</dbReference>
<dbReference type="NCBIfam" id="NF007394">
    <property type="entry name" value="PRK09920.1"/>
    <property type="match status" value="1"/>
</dbReference>
<comment type="caution">
    <text evidence="3">The sequence shown here is derived from an EMBL/GenBank/DDBJ whole genome shotgun (WGS) entry which is preliminary data.</text>
</comment>
<dbReference type="PANTHER" id="PTHR13707:SF60">
    <property type="entry name" value="ACETATE COA-TRANSFERASE SUBUNIT ALPHA"/>
    <property type="match status" value="1"/>
</dbReference>
<keyword evidence="4" id="KW-1185">Reference proteome</keyword>
<evidence type="ECO:0000256" key="2">
    <source>
        <dbReference type="ARBA" id="ARBA00022679"/>
    </source>
</evidence>
<name>A0ABX9KKC1_9FUSO</name>
<gene>
    <name evidence="3" type="ORF">DYH56_01995</name>
</gene>
<accession>A0ABX9KKC1</accession>
<dbReference type="SUPFAM" id="SSF100950">
    <property type="entry name" value="NagB/RpiA/CoA transferase-like"/>
    <property type="match status" value="1"/>
</dbReference>